<protein>
    <recommendedName>
        <fullName evidence="7">Endolytic murein transglycosylase</fullName>
        <ecNumber evidence="7">4.2.2.29</ecNumber>
    </recommendedName>
    <alternativeName>
        <fullName evidence="7">Peptidoglycan lytic transglycosylase</fullName>
    </alternativeName>
    <alternativeName>
        <fullName evidence="7">Peptidoglycan polymerization terminase</fullName>
    </alternativeName>
</protein>
<dbReference type="EC" id="4.2.2.29" evidence="7"/>
<keyword evidence="5 7" id="KW-0456">Lyase</keyword>
<dbReference type="GO" id="GO:0005886">
    <property type="term" value="C:plasma membrane"/>
    <property type="evidence" value="ECO:0007669"/>
    <property type="project" value="UniProtKB-UniRule"/>
</dbReference>
<dbReference type="PANTHER" id="PTHR30518:SF2">
    <property type="entry name" value="ENDOLYTIC MUREIN TRANSGLYCOSYLASE"/>
    <property type="match status" value="1"/>
</dbReference>
<dbReference type="Pfam" id="PF02618">
    <property type="entry name" value="YceG"/>
    <property type="match status" value="1"/>
</dbReference>
<dbReference type="HAMAP" id="MF_02065">
    <property type="entry name" value="MltG"/>
    <property type="match status" value="1"/>
</dbReference>
<evidence type="ECO:0000313" key="9">
    <source>
        <dbReference type="Proteomes" id="UP000627538"/>
    </source>
</evidence>
<reference evidence="8 9" key="1">
    <citation type="submission" date="2020-08" db="EMBL/GenBank/DDBJ databases">
        <title>Winkia gen. nov., sp. nov., isolated from faeces of the Anser albifrons in China.</title>
        <authorList>
            <person name="Liu Q."/>
        </authorList>
    </citation>
    <scope>NUCLEOTIDE SEQUENCE [LARGE SCALE GENOMIC DNA]</scope>
    <source>
        <strain evidence="8 9">C62</strain>
    </source>
</reference>
<keyword evidence="6 7" id="KW-0961">Cell wall biogenesis/degradation</keyword>
<evidence type="ECO:0000313" key="8">
    <source>
        <dbReference type="EMBL" id="MBD3688773.1"/>
    </source>
</evidence>
<keyword evidence="9" id="KW-1185">Reference proteome</keyword>
<comment type="catalytic activity">
    <reaction evidence="7">
        <text>a peptidoglycan chain = a peptidoglycan chain with N-acetyl-1,6-anhydromuramyl-[peptide] at the reducing end + a peptidoglycan chain with N-acetylglucosamine at the non-reducing end.</text>
        <dbReference type="EC" id="4.2.2.29"/>
    </reaction>
</comment>
<proteinExistence type="inferred from homology"/>
<keyword evidence="1 7" id="KW-1003">Cell membrane</keyword>
<comment type="similarity">
    <text evidence="7">Belongs to the transglycosylase MltG family.</text>
</comment>
<dbReference type="GO" id="GO:0009252">
    <property type="term" value="P:peptidoglycan biosynthetic process"/>
    <property type="evidence" value="ECO:0007669"/>
    <property type="project" value="UniProtKB-UniRule"/>
</dbReference>
<dbReference type="AlphaFoldDB" id="A0A8I0GC09"/>
<dbReference type="CDD" id="cd08010">
    <property type="entry name" value="MltG_like"/>
    <property type="match status" value="1"/>
</dbReference>
<evidence type="ECO:0000256" key="3">
    <source>
        <dbReference type="ARBA" id="ARBA00022989"/>
    </source>
</evidence>
<comment type="function">
    <text evidence="7">Functions as a peptidoglycan terminase that cleaves nascent peptidoglycan strands endolytically to terminate their elongation.</text>
</comment>
<dbReference type="NCBIfam" id="TIGR00247">
    <property type="entry name" value="endolytic transglycosylase MltG"/>
    <property type="match status" value="1"/>
</dbReference>
<dbReference type="InterPro" id="IPR003770">
    <property type="entry name" value="MLTG-like"/>
</dbReference>
<gene>
    <name evidence="7 8" type="primary">mltG</name>
    <name evidence="8" type="ORF">H8R10_00745</name>
</gene>
<feature type="site" description="Important for catalytic activity" evidence="7">
    <location>
        <position position="216"/>
    </location>
</feature>
<keyword evidence="4 7" id="KW-0472">Membrane</keyword>
<keyword evidence="2 7" id="KW-0812">Transmembrane</keyword>
<evidence type="ECO:0000256" key="2">
    <source>
        <dbReference type="ARBA" id="ARBA00022692"/>
    </source>
</evidence>
<comment type="caution">
    <text evidence="8">The sequence shown here is derived from an EMBL/GenBank/DDBJ whole genome shotgun (WGS) entry which is preliminary data.</text>
</comment>
<sequence length="344" mass="36400">MILIAVAVAVVVAAIASIGYLGGLRSLVSGADDYEGRGSGEVSVTIPEGATGRDIAQILADADVVASPQAFENAYSSSSLAKGIQAGSYTLRKHMSASEALAMLLNPASKADLTITIPEGFTKAQVKDRLVSIGQFSADEVDKAMANTQALGIPAEANGNIEGWLAPDTYTIGPNESAESLLKTMVNLTIKRLDAAGVSPADRQAVLTKGSIIEREVNKDEYYPMVARVVENRLSDNPETHGLLQMDSTVLYGLGKTGGIPSRDDLAKDTPYNTYLHKGLPPSPIGAVGEKAIAAVMKPSAGNWMYYVTVNLETGETKFASTLDEQTKNTEELKRYCSSHPDVC</sequence>
<name>A0A8I0GC09_9ACTO</name>
<evidence type="ECO:0000256" key="4">
    <source>
        <dbReference type="ARBA" id="ARBA00023136"/>
    </source>
</evidence>
<keyword evidence="3 7" id="KW-1133">Transmembrane helix</keyword>
<dbReference type="Gene3D" id="3.30.1490.480">
    <property type="entry name" value="Endolytic murein transglycosylase"/>
    <property type="match status" value="1"/>
</dbReference>
<accession>A0A8I0GC09</accession>
<dbReference type="EMBL" id="JACRUO010000001">
    <property type="protein sequence ID" value="MBD3688773.1"/>
    <property type="molecule type" value="Genomic_DNA"/>
</dbReference>
<evidence type="ECO:0000256" key="1">
    <source>
        <dbReference type="ARBA" id="ARBA00022475"/>
    </source>
</evidence>
<dbReference type="PANTHER" id="PTHR30518">
    <property type="entry name" value="ENDOLYTIC MUREIN TRANSGLYCOSYLASE"/>
    <property type="match status" value="1"/>
</dbReference>
<evidence type="ECO:0000256" key="6">
    <source>
        <dbReference type="ARBA" id="ARBA00023316"/>
    </source>
</evidence>
<dbReference type="GO" id="GO:0008932">
    <property type="term" value="F:lytic endotransglycosylase activity"/>
    <property type="evidence" value="ECO:0007669"/>
    <property type="project" value="UniProtKB-UniRule"/>
</dbReference>
<evidence type="ECO:0000256" key="7">
    <source>
        <dbReference type="HAMAP-Rule" id="MF_02065"/>
    </source>
</evidence>
<dbReference type="Proteomes" id="UP000627538">
    <property type="component" value="Unassembled WGS sequence"/>
</dbReference>
<dbReference type="GO" id="GO:0071555">
    <property type="term" value="P:cell wall organization"/>
    <property type="evidence" value="ECO:0007669"/>
    <property type="project" value="UniProtKB-KW"/>
</dbReference>
<evidence type="ECO:0000256" key="5">
    <source>
        <dbReference type="ARBA" id="ARBA00023239"/>
    </source>
</evidence>
<organism evidence="8 9">
    <name type="scientific">Nanchangia anserum</name>
    <dbReference type="NCBI Taxonomy" id="2692125"/>
    <lineage>
        <taxon>Bacteria</taxon>
        <taxon>Bacillati</taxon>
        <taxon>Actinomycetota</taxon>
        <taxon>Actinomycetes</taxon>
        <taxon>Actinomycetales</taxon>
        <taxon>Actinomycetaceae</taxon>
        <taxon>Nanchangia</taxon>
    </lineage>
</organism>